<evidence type="ECO:0000313" key="2">
    <source>
        <dbReference type="WBParaSite" id="jg10590.2"/>
    </source>
</evidence>
<proteinExistence type="predicted"/>
<keyword evidence="1" id="KW-1185">Reference proteome</keyword>
<dbReference type="AlphaFoldDB" id="A0A915CNZ8"/>
<sequence>MGSSGGYAQMRYTPERVSKWMVSRWSRTRRGIQAKVASAHISAYIYTTRKQYVELLDCCLLNKLDQAHVFSVAQDLLAHLRDNELDSVKNHLQSNINKLNAIDSYRTAKLVLDNFPDFFGQTERISFVLLKNCFEIRRNKGMHSISSDEELDENLFGAYFEGTINKSKTCPEVLNEELDKQMTYLLSYWLPIGSRTDYCLNLAVANDLLETSVMLLVSRRFVGRAFEMLFERVVKEHNSENISNQISMILNLCNSYQIEAKENEWLVKLFHFLLSSKDLASSSHHFDNYLLDVFTSIVEGGCSGAEQVIDELFSHPSFRDAQYFSFSKLIE</sequence>
<protein>
    <submittedName>
        <fullName evidence="2">Uncharacterized protein</fullName>
    </submittedName>
</protein>
<dbReference type="Proteomes" id="UP000887574">
    <property type="component" value="Unplaced"/>
</dbReference>
<accession>A0A915CNZ8</accession>
<reference evidence="2" key="1">
    <citation type="submission" date="2022-11" db="UniProtKB">
        <authorList>
            <consortium name="WormBaseParasite"/>
        </authorList>
    </citation>
    <scope>IDENTIFICATION</scope>
</reference>
<dbReference type="WBParaSite" id="jg10590.2">
    <property type="protein sequence ID" value="jg10590.2"/>
    <property type="gene ID" value="jg10590"/>
</dbReference>
<name>A0A915CNZ8_9BILA</name>
<organism evidence="1 2">
    <name type="scientific">Ditylenchus dipsaci</name>
    <dbReference type="NCBI Taxonomy" id="166011"/>
    <lineage>
        <taxon>Eukaryota</taxon>
        <taxon>Metazoa</taxon>
        <taxon>Ecdysozoa</taxon>
        <taxon>Nematoda</taxon>
        <taxon>Chromadorea</taxon>
        <taxon>Rhabditida</taxon>
        <taxon>Tylenchina</taxon>
        <taxon>Tylenchomorpha</taxon>
        <taxon>Sphaerularioidea</taxon>
        <taxon>Anguinidae</taxon>
        <taxon>Anguininae</taxon>
        <taxon>Ditylenchus</taxon>
    </lineage>
</organism>
<evidence type="ECO:0000313" key="1">
    <source>
        <dbReference type="Proteomes" id="UP000887574"/>
    </source>
</evidence>